<keyword evidence="2" id="KW-0749">Sporulation</keyword>
<feature type="compositionally biased region" description="Low complexity" evidence="6">
    <location>
        <begin position="206"/>
        <end position="223"/>
    </location>
</feature>
<dbReference type="GO" id="GO:0030435">
    <property type="term" value="P:sporulation resulting in formation of a cellular spore"/>
    <property type="evidence" value="ECO:0007669"/>
    <property type="project" value="UniProtKB-KW"/>
</dbReference>
<dbReference type="InterPro" id="IPR038491">
    <property type="entry name" value="Velvet_dom_sf"/>
</dbReference>
<dbReference type="InterPro" id="IPR037525">
    <property type="entry name" value="Velvet_dom"/>
</dbReference>
<dbReference type="RefSeq" id="XP_037225965.1">
    <property type="nucleotide sequence ID" value="XM_037358055.1"/>
</dbReference>
<dbReference type="PROSITE" id="PS51821">
    <property type="entry name" value="VELVET"/>
    <property type="match status" value="1"/>
</dbReference>
<keyword evidence="5" id="KW-0539">Nucleus</keyword>
<evidence type="ECO:0000256" key="2">
    <source>
        <dbReference type="ARBA" id="ARBA00022969"/>
    </source>
</evidence>
<dbReference type="Pfam" id="PF11754">
    <property type="entry name" value="Velvet"/>
    <property type="match status" value="1"/>
</dbReference>
<comment type="subcellular location">
    <subcellularLocation>
        <location evidence="1">Nucleus</location>
    </subcellularLocation>
</comment>
<feature type="compositionally biased region" description="Basic residues" evidence="6">
    <location>
        <begin position="187"/>
        <end position="200"/>
    </location>
</feature>
<evidence type="ECO:0000256" key="5">
    <source>
        <dbReference type="ARBA" id="ARBA00023242"/>
    </source>
</evidence>
<evidence type="ECO:0000256" key="4">
    <source>
        <dbReference type="ARBA" id="ARBA00023163"/>
    </source>
</evidence>
<dbReference type="GeneID" id="59340571"/>
<organism evidence="8 9">
    <name type="scientific">Mycena indigotica</name>
    <dbReference type="NCBI Taxonomy" id="2126181"/>
    <lineage>
        <taxon>Eukaryota</taxon>
        <taxon>Fungi</taxon>
        <taxon>Dikarya</taxon>
        <taxon>Basidiomycota</taxon>
        <taxon>Agaricomycotina</taxon>
        <taxon>Agaricomycetes</taxon>
        <taxon>Agaricomycetidae</taxon>
        <taxon>Agaricales</taxon>
        <taxon>Marasmiineae</taxon>
        <taxon>Mycenaceae</taxon>
        <taxon>Mycena</taxon>
    </lineage>
</organism>
<evidence type="ECO:0000313" key="9">
    <source>
        <dbReference type="Proteomes" id="UP000636479"/>
    </source>
</evidence>
<dbReference type="AlphaFoldDB" id="A0A8H6TFV5"/>
<dbReference type="Proteomes" id="UP000636479">
    <property type="component" value="Unassembled WGS sequence"/>
</dbReference>
<evidence type="ECO:0000259" key="7">
    <source>
        <dbReference type="PROSITE" id="PS51821"/>
    </source>
</evidence>
<dbReference type="PANTHER" id="PTHR33572:SF18">
    <property type="entry name" value="SPORE DEVELOPMENT REGULATOR VOSA"/>
    <property type="match status" value="1"/>
</dbReference>
<dbReference type="GO" id="GO:0005634">
    <property type="term" value="C:nucleus"/>
    <property type="evidence" value="ECO:0007669"/>
    <property type="project" value="UniProtKB-SubCell"/>
</dbReference>
<keyword evidence="4" id="KW-0804">Transcription</keyword>
<comment type="caution">
    <text evidence="8">The sequence shown here is derived from an EMBL/GenBank/DDBJ whole genome shotgun (WGS) entry which is preliminary data.</text>
</comment>
<keyword evidence="3" id="KW-0805">Transcription regulation</keyword>
<feature type="region of interest" description="Disordered" evidence="6">
    <location>
        <begin position="187"/>
        <end position="255"/>
    </location>
</feature>
<name>A0A8H6TFV5_9AGAR</name>
<protein>
    <recommendedName>
        <fullName evidence="7">Velvet domain-containing protein</fullName>
    </recommendedName>
</protein>
<keyword evidence="9" id="KW-1185">Reference proteome</keyword>
<dbReference type="OrthoDB" id="5599552at2759"/>
<dbReference type="Gene3D" id="2.60.40.3960">
    <property type="entry name" value="Velvet domain"/>
    <property type="match status" value="1"/>
</dbReference>
<evidence type="ECO:0000313" key="8">
    <source>
        <dbReference type="EMBL" id="KAF7315942.1"/>
    </source>
</evidence>
<gene>
    <name evidence="8" type="ORF">MIND_00111000</name>
</gene>
<sequence length="296" mass="32353">MPTEARPSAKSYKGDTHTTALWAQLNSALQNGAPLVRLLPLNYNSLMPSFGCYERIPVTAHGIIPYVLHATLVDATTHREIECLGDGFTPSMCGTNLSSAILVPTDWDNSESGSAALFAFPDLGVRAVGDRLVRLHFLLFKIHTQGYEICSEQYSPEFKVVSSSFYQGVEAATSLTRALNRAAVRVRLSKTPHRTRHSARRSSWIASPANSTTSPSASESPRSVMPAWVKEEHESTSSASPSPLATPSPPATNQLYFQPVPQRVQTSRIAQWMLLHSQMVGNSNRLCVPDNGCQTE</sequence>
<dbReference type="EMBL" id="JACAZF010000001">
    <property type="protein sequence ID" value="KAF7315942.1"/>
    <property type="molecule type" value="Genomic_DNA"/>
</dbReference>
<dbReference type="InterPro" id="IPR021740">
    <property type="entry name" value="Velvet"/>
</dbReference>
<evidence type="ECO:0000256" key="6">
    <source>
        <dbReference type="SAM" id="MobiDB-lite"/>
    </source>
</evidence>
<evidence type="ECO:0000256" key="1">
    <source>
        <dbReference type="ARBA" id="ARBA00004123"/>
    </source>
</evidence>
<evidence type="ECO:0000256" key="3">
    <source>
        <dbReference type="ARBA" id="ARBA00023015"/>
    </source>
</evidence>
<feature type="domain" description="Velvet" evidence="7">
    <location>
        <begin position="1"/>
        <end position="189"/>
    </location>
</feature>
<dbReference type="PANTHER" id="PTHR33572">
    <property type="entry name" value="SPORE DEVELOPMENT REGULATOR VOSA"/>
    <property type="match status" value="1"/>
</dbReference>
<accession>A0A8H6TFV5</accession>
<reference evidence="8" key="1">
    <citation type="submission" date="2020-05" db="EMBL/GenBank/DDBJ databases">
        <title>Mycena genomes resolve the evolution of fungal bioluminescence.</title>
        <authorList>
            <person name="Tsai I.J."/>
        </authorList>
    </citation>
    <scope>NUCLEOTIDE SEQUENCE</scope>
    <source>
        <strain evidence="8">171206Taipei</strain>
    </source>
</reference>
<proteinExistence type="predicted"/>